<gene>
    <name evidence="3" type="ORF">HK099_002818</name>
</gene>
<sequence>MSHRRVQVLNIKTKNGTENQCKRKDVKIVEEKRQLTRRPSDHAMPPILGNDFRLILNHWDNLKNNKDDNTKKRTFTTSKHLPYILPQQPNLNKNQIDEIMNNSVSANVDCQQNFTEYQCGVNVKDFCEPLSHKDSNKDIQYLAKFKNENLVDYNLFNQVYDKFNFQPQLNMNEISNLKSGVLKHLTKNFSYIHDSPRSHDTDSVISGLVTTKFITSTAKSIPILNTKSTNVQQNKMNDELVIAAAESYEAEGSGGDVYSKKQCIEGKKVFTDPANIKDLNVEEVFREVNEEHGKLTNTSGFLFKNQSNILVTMDNKFEANKEIIDPHKPNMIVVSQPEKLRWGASKKVSQAIDLELEYHYHRRARTEEFPVTSNEQTGKLFKINNLRLYSDHKRAKTEECQGSNSKSFLVNAANKSLSEVEVSTGSKVKEMNKLKKRYHFEKPDEPDLNLTTVNPKINENLISTNNTYKILSETENNTDNQNSSDYIYTACSENQNFNEYQNLVNEIHTKVPENRNFNENQYSPIFSGIKITESKENHNKNSKSAKVEENKNFAEHQFLLSANGSNFFDNGNFNKNLVSTTSSNTIFPEKEILTKIVSKINSIENTKVNDESDFFDPIKSRNSNSKENSVLGYNTMVSRNTKESDAVSSNYMLKDIETTLSINENSDSVTSFVDFTKLSESPVPEEYTDFNNFNSIINSENSFNINAAETAINDAENVVLASRASQIVLTNTHIPQKIDKNSFCIPVEAYNKEEHLPGTVITETYMSGVDVFADENPNNREKHILNFSSLIDIPQAPKPLIHYQTHPLTSTQAETAREKRMKFLKVKEKEKKHRQNTNTSKIKSTSKNVFDNGQSYLLAKILKKNEKSSKVGSKNFDPSSEKDIKEFQKIYSMLPDVENNSDSKSSKLPLSKHNSQQKVSVWRPGGMGNQKLEEFMRNRQRAKLIGKSSFLKKSVAEDEFGFPDINGLRENFIALDIREGQLLENQRNRIIRSSDFLDTEVEELNPQQILDMVWRGYKYLNSLEAPVLESQTVHNILSLAACYNYNMDDCTVEIKKVVAKLPRQSFVVLKAIIAHFKRLSAMSNTDITKGLGSLFGPILLPRLNFKPKNISVIKIETENCSMNSLENLNSLSTKQSYSSLSEKSVHLNSNSVLSEIPGIEKFPLSRVRSPLPLLVRDSLTTNRSQKILLTTVENITEIDTQFLTKRQVFAELYLTELALCSSATCLELMIKSFSSTFAFNTYNTVY</sequence>
<feature type="domain" description="Rho-GAP" evidence="2">
    <location>
        <begin position="1018"/>
        <end position="1100"/>
    </location>
</feature>
<name>A0AAD5U2M0_9FUNG</name>
<protein>
    <recommendedName>
        <fullName evidence="2">Rho-GAP domain-containing protein</fullName>
    </recommendedName>
</protein>
<feature type="compositionally biased region" description="Low complexity" evidence="1">
    <location>
        <begin position="900"/>
        <end position="914"/>
    </location>
</feature>
<keyword evidence="4" id="KW-1185">Reference proteome</keyword>
<dbReference type="InterPro" id="IPR008936">
    <property type="entry name" value="Rho_GTPase_activation_prot"/>
</dbReference>
<reference evidence="3" key="1">
    <citation type="submission" date="2020-05" db="EMBL/GenBank/DDBJ databases">
        <title>Phylogenomic resolution of chytrid fungi.</title>
        <authorList>
            <person name="Stajich J.E."/>
            <person name="Amses K."/>
            <person name="Simmons R."/>
            <person name="Seto K."/>
            <person name="Myers J."/>
            <person name="Bonds A."/>
            <person name="Quandt C.A."/>
            <person name="Barry K."/>
            <person name="Liu P."/>
            <person name="Grigoriev I."/>
            <person name="Longcore J.E."/>
            <person name="James T.Y."/>
        </authorList>
    </citation>
    <scope>NUCLEOTIDE SEQUENCE</scope>
    <source>
        <strain evidence="3">JEL0476</strain>
    </source>
</reference>
<organism evidence="3 4">
    <name type="scientific">Clydaea vesicula</name>
    <dbReference type="NCBI Taxonomy" id="447962"/>
    <lineage>
        <taxon>Eukaryota</taxon>
        <taxon>Fungi</taxon>
        <taxon>Fungi incertae sedis</taxon>
        <taxon>Chytridiomycota</taxon>
        <taxon>Chytridiomycota incertae sedis</taxon>
        <taxon>Chytridiomycetes</taxon>
        <taxon>Lobulomycetales</taxon>
        <taxon>Lobulomycetaceae</taxon>
        <taxon>Clydaea</taxon>
    </lineage>
</organism>
<evidence type="ECO:0000313" key="4">
    <source>
        <dbReference type="Proteomes" id="UP001211065"/>
    </source>
</evidence>
<accession>A0AAD5U2M0</accession>
<evidence type="ECO:0000256" key="1">
    <source>
        <dbReference type="SAM" id="MobiDB-lite"/>
    </source>
</evidence>
<dbReference type="EMBL" id="JADGJW010000197">
    <property type="protein sequence ID" value="KAJ3222001.1"/>
    <property type="molecule type" value="Genomic_DNA"/>
</dbReference>
<dbReference type="SUPFAM" id="SSF48350">
    <property type="entry name" value="GTPase activation domain, GAP"/>
    <property type="match status" value="1"/>
</dbReference>
<dbReference type="Pfam" id="PF00620">
    <property type="entry name" value="RhoGAP"/>
    <property type="match status" value="1"/>
</dbReference>
<dbReference type="Proteomes" id="UP001211065">
    <property type="component" value="Unassembled WGS sequence"/>
</dbReference>
<dbReference type="Gene3D" id="1.10.555.10">
    <property type="entry name" value="Rho GTPase activation protein"/>
    <property type="match status" value="1"/>
</dbReference>
<dbReference type="GO" id="GO:0007165">
    <property type="term" value="P:signal transduction"/>
    <property type="evidence" value="ECO:0007669"/>
    <property type="project" value="InterPro"/>
</dbReference>
<evidence type="ECO:0000313" key="3">
    <source>
        <dbReference type="EMBL" id="KAJ3222001.1"/>
    </source>
</evidence>
<feature type="region of interest" description="Disordered" evidence="1">
    <location>
        <begin position="827"/>
        <end position="847"/>
    </location>
</feature>
<dbReference type="AlphaFoldDB" id="A0AAD5U2M0"/>
<comment type="caution">
    <text evidence="3">The sequence shown here is derived from an EMBL/GenBank/DDBJ whole genome shotgun (WGS) entry which is preliminary data.</text>
</comment>
<dbReference type="InterPro" id="IPR000198">
    <property type="entry name" value="RhoGAP_dom"/>
</dbReference>
<feature type="compositionally biased region" description="Polar residues" evidence="1">
    <location>
        <begin position="836"/>
        <end position="847"/>
    </location>
</feature>
<evidence type="ECO:0000259" key="2">
    <source>
        <dbReference type="Pfam" id="PF00620"/>
    </source>
</evidence>
<feature type="region of interest" description="Disordered" evidence="1">
    <location>
        <begin position="896"/>
        <end position="924"/>
    </location>
</feature>
<proteinExistence type="predicted"/>